<evidence type="ECO:0000313" key="3">
    <source>
        <dbReference type="Proteomes" id="UP001519460"/>
    </source>
</evidence>
<protein>
    <submittedName>
        <fullName evidence="2">Uncharacterized protein</fullName>
    </submittedName>
</protein>
<name>A0ABD0LYE8_9CAEN</name>
<dbReference type="Proteomes" id="UP001519460">
    <property type="component" value="Unassembled WGS sequence"/>
</dbReference>
<reference evidence="2 3" key="1">
    <citation type="journal article" date="2023" name="Sci. Data">
        <title>Genome assembly of the Korean intertidal mud-creeper Batillaria attramentaria.</title>
        <authorList>
            <person name="Patra A.K."/>
            <person name="Ho P.T."/>
            <person name="Jun S."/>
            <person name="Lee S.J."/>
            <person name="Kim Y."/>
            <person name="Won Y.J."/>
        </authorList>
    </citation>
    <scope>NUCLEOTIDE SEQUENCE [LARGE SCALE GENOMIC DNA]</scope>
    <source>
        <strain evidence="2">Wonlab-2016</strain>
    </source>
</reference>
<feature type="region of interest" description="Disordered" evidence="1">
    <location>
        <begin position="79"/>
        <end position="100"/>
    </location>
</feature>
<comment type="caution">
    <text evidence="2">The sequence shown here is derived from an EMBL/GenBank/DDBJ whole genome shotgun (WGS) entry which is preliminary data.</text>
</comment>
<evidence type="ECO:0000313" key="2">
    <source>
        <dbReference type="EMBL" id="KAK7504069.1"/>
    </source>
</evidence>
<evidence type="ECO:0000256" key="1">
    <source>
        <dbReference type="SAM" id="MobiDB-lite"/>
    </source>
</evidence>
<organism evidence="2 3">
    <name type="scientific">Batillaria attramentaria</name>
    <dbReference type="NCBI Taxonomy" id="370345"/>
    <lineage>
        <taxon>Eukaryota</taxon>
        <taxon>Metazoa</taxon>
        <taxon>Spiralia</taxon>
        <taxon>Lophotrochozoa</taxon>
        <taxon>Mollusca</taxon>
        <taxon>Gastropoda</taxon>
        <taxon>Caenogastropoda</taxon>
        <taxon>Sorbeoconcha</taxon>
        <taxon>Cerithioidea</taxon>
        <taxon>Batillariidae</taxon>
        <taxon>Batillaria</taxon>
    </lineage>
</organism>
<gene>
    <name evidence="2" type="ORF">BaRGS_00004801</name>
</gene>
<keyword evidence="3" id="KW-1185">Reference proteome</keyword>
<dbReference type="EMBL" id="JACVVK020000017">
    <property type="protein sequence ID" value="KAK7504069.1"/>
    <property type="molecule type" value="Genomic_DNA"/>
</dbReference>
<accession>A0ABD0LYE8</accession>
<sequence length="100" mass="10962">MAITTSATASGDRPTDYCYLTANHGHIHAQDIVRCICPGTLDSPPPTPFFPTLWHFRSPLNDNDLVLGAAVTASHFARDGTMPEMGKDQTRAEYGMRDIK</sequence>
<feature type="compositionally biased region" description="Basic and acidic residues" evidence="1">
    <location>
        <begin position="85"/>
        <end position="100"/>
    </location>
</feature>
<proteinExistence type="predicted"/>
<dbReference type="AlphaFoldDB" id="A0ABD0LYE8"/>